<dbReference type="Gene3D" id="3.40.640.10">
    <property type="entry name" value="Type I PLP-dependent aspartate aminotransferase-like (Major domain)"/>
    <property type="match status" value="1"/>
</dbReference>
<comment type="pathway">
    <text evidence="6">Amino-acid degradation; L-kynurenine degradation; kynurenate from L-kynurenine: step 1/2.</text>
</comment>
<dbReference type="InterPro" id="IPR015422">
    <property type="entry name" value="PyrdxlP-dep_Trfase_small"/>
</dbReference>
<dbReference type="Pfam" id="PF00155">
    <property type="entry name" value="Aminotran_1_2"/>
    <property type="match status" value="1"/>
</dbReference>
<dbReference type="PANTHER" id="PTHR43807:SF20">
    <property type="entry name" value="FI04487P"/>
    <property type="match status" value="1"/>
</dbReference>
<evidence type="ECO:0000259" key="7">
    <source>
        <dbReference type="Pfam" id="PF00155"/>
    </source>
</evidence>
<evidence type="ECO:0000313" key="8">
    <source>
        <dbReference type="EnsemblMetazoa" id="XP_028516322.1"/>
    </source>
</evidence>
<evidence type="ECO:0000256" key="5">
    <source>
        <dbReference type="ARBA" id="ARBA00022898"/>
    </source>
</evidence>
<evidence type="ECO:0000313" key="9">
    <source>
        <dbReference type="Proteomes" id="UP000887567"/>
    </source>
</evidence>
<organism evidence="8 9">
    <name type="scientific">Exaiptasia diaphana</name>
    <name type="common">Tropical sea anemone</name>
    <name type="synonym">Aiptasia pulchella</name>
    <dbReference type="NCBI Taxonomy" id="2652724"/>
    <lineage>
        <taxon>Eukaryota</taxon>
        <taxon>Metazoa</taxon>
        <taxon>Cnidaria</taxon>
        <taxon>Anthozoa</taxon>
        <taxon>Hexacorallia</taxon>
        <taxon>Actiniaria</taxon>
        <taxon>Aiptasiidae</taxon>
        <taxon>Exaiptasia</taxon>
    </lineage>
</organism>
<keyword evidence="4" id="KW-0808">Transferase</keyword>
<evidence type="ECO:0000256" key="6">
    <source>
        <dbReference type="ARBA" id="ARBA00024016"/>
    </source>
</evidence>
<dbReference type="InterPro" id="IPR051326">
    <property type="entry name" value="Kynurenine-oxoglutarate_AT"/>
</dbReference>
<dbReference type="Gene3D" id="3.90.1150.10">
    <property type="entry name" value="Aspartate Aminotransferase, domain 1"/>
    <property type="match status" value="1"/>
</dbReference>
<dbReference type="GO" id="GO:0030170">
    <property type="term" value="F:pyridoxal phosphate binding"/>
    <property type="evidence" value="ECO:0007669"/>
    <property type="project" value="InterPro"/>
</dbReference>
<feature type="domain" description="Aminotransferase class I/classII large" evidence="7">
    <location>
        <begin position="84"/>
        <end position="459"/>
    </location>
</feature>
<dbReference type="AlphaFoldDB" id="A0A913YP89"/>
<dbReference type="OMA" id="MTRINGG"/>
<proteinExistence type="inferred from homology"/>
<dbReference type="InterPro" id="IPR015421">
    <property type="entry name" value="PyrdxlP-dep_Trfase_major"/>
</dbReference>
<keyword evidence="5" id="KW-0663">Pyridoxal phosphate</keyword>
<reference evidence="8" key="1">
    <citation type="submission" date="2022-11" db="UniProtKB">
        <authorList>
            <consortium name="EnsemblMetazoa"/>
        </authorList>
    </citation>
    <scope>IDENTIFICATION</scope>
</reference>
<keyword evidence="3" id="KW-0032">Aminotransferase</keyword>
<comment type="cofactor">
    <cofactor evidence="1">
        <name>pyridoxal 5'-phosphate</name>
        <dbReference type="ChEBI" id="CHEBI:597326"/>
    </cofactor>
</comment>
<comment type="similarity">
    <text evidence="2">Belongs to the class-I pyridoxal-phosphate-dependent aminotransferase family.</text>
</comment>
<dbReference type="FunFam" id="3.40.640.10:FF:000024">
    <property type="entry name" value="Kynurenine--oxoglutarate transaminase 3"/>
    <property type="match status" value="1"/>
</dbReference>
<dbReference type="PANTHER" id="PTHR43807">
    <property type="entry name" value="FI04487P"/>
    <property type="match status" value="1"/>
</dbReference>
<accession>A0A913YP89</accession>
<name>A0A913YP89_EXADI</name>
<evidence type="ECO:0000256" key="4">
    <source>
        <dbReference type="ARBA" id="ARBA00022679"/>
    </source>
</evidence>
<protein>
    <recommendedName>
        <fullName evidence="7">Aminotransferase class I/classII large domain-containing protein</fullName>
    </recommendedName>
</protein>
<dbReference type="CDD" id="cd00609">
    <property type="entry name" value="AAT_like"/>
    <property type="match status" value="1"/>
</dbReference>
<evidence type="ECO:0000256" key="2">
    <source>
        <dbReference type="ARBA" id="ARBA00007441"/>
    </source>
</evidence>
<dbReference type="GO" id="GO:0016212">
    <property type="term" value="F:kynurenine-oxoglutarate transaminase activity"/>
    <property type="evidence" value="ECO:0007669"/>
    <property type="project" value="TreeGrafter"/>
</dbReference>
<dbReference type="OrthoDB" id="2414662at2759"/>
<dbReference type="RefSeq" id="XP_028516322.1">
    <property type="nucleotide sequence ID" value="XM_028660521.1"/>
</dbReference>
<dbReference type="GeneID" id="110244036"/>
<evidence type="ECO:0000256" key="3">
    <source>
        <dbReference type="ARBA" id="ARBA00022576"/>
    </source>
</evidence>
<dbReference type="GO" id="GO:0005739">
    <property type="term" value="C:mitochondrion"/>
    <property type="evidence" value="ECO:0007669"/>
    <property type="project" value="TreeGrafter"/>
</dbReference>
<dbReference type="SUPFAM" id="SSF53383">
    <property type="entry name" value="PLP-dependent transferases"/>
    <property type="match status" value="1"/>
</dbReference>
<dbReference type="InterPro" id="IPR004839">
    <property type="entry name" value="Aminotransferase_I/II_large"/>
</dbReference>
<dbReference type="InterPro" id="IPR015424">
    <property type="entry name" value="PyrdxlP-dep_Trfase"/>
</dbReference>
<evidence type="ECO:0000256" key="1">
    <source>
        <dbReference type="ARBA" id="ARBA00001933"/>
    </source>
</evidence>
<sequence length="476" mass="53125">MLRVLFARCRGGISAEKVQKSIISSCILNTHRCAPVCFYKTKLALTQEREMSSNSSPLGPANRIANLPLNFWTQIVDLTRKYAKVNLGQGMPDYYPPDFVREALMEVAKNGETSSHQYTRGQGLPRLVNALATMFSKLHGRKIDPMNEIVVTVGAYEALYSTFMAFVNPGDEVILLDPCYDCYKDQIKLAGGKTVFFPLTAKKGATSSKDWTVDKDALEAKISDKTKAIVINTPHNPLGKVFSLDELTIIADVCKKHNLLCISDEVYEWLVFDGVKHTRIATLPGMWERTLTISSGGKTFGVTGWKVGWVIGAPELINCVQAIHTDCTFHVPTPTQEAIAACIERETPLLGTKDSTFAQNAESTEKNMRRMAAFFSELGFHPLIPEGGYFMMVDFSKVDTGVDLNEYDKSNDLLDFKFIRWLCKEKGIAVVPPSAFYSDENKSLAGTHIRVCLMKDEKTITTAENILKEWRNSIQK</sequence>
<dbReference type="Proteomes" id="UP000887567">
    <property type="component" value="Unplaced"/>
</dbReference>
<keyword evidence="9" id="KW-1185">Reference proteome</keyword>
<dbReference type="KEGG" id="epa:110244036"/>
<dbReference type="EnsemblMetazoa" id="XM_028660521.1">
    <property type="protein sequence ID" value="XP_028516322.1"/>
    <property type="gene ID" value="LOC110244036"/>
</dbReference>